<evidence type="ECO:0000256" key="1">
    <source>
        <dbReference type="ARBA" id="ARBA00004370"/>
    </source>
</evidence>
<dbReference type="EMBL" id="JAGGKV010000012">
    <property type="protein sequence ID" value="MBP1965212.1"/>
    <property type="molecule type" value="Genomic_DNA"/>
</dbReference>
<gene>
    <name evidence="5" type="ORF">J2Z65_004445</name>
</gene>
<dbReference type="InterPro" id="IPR050879">
    <property type="entry name" value="Acyltransferase_3"/>
</dbReference>
<feature type="transmembrane region" description="Helical" evidence="3">
    <location>
        <begin position="43"/>
        <end position="64"/>
    </location>
</feature>
<keyword evidence="3" id="KW-1133">Transmembrane helix</keyword>
<proteinExistence type="inferred from homology"/>
<feature type="transmembrane region" description="Helical" evidence="3">
    <location>
        <begin position="85"/>
        <end position="110"/>
    </location>
</feature>
<comment type="subcellular location">
    <subcellularLocation>
        <location evidence="1">Membrane</location>
    </subcellularLocation>
</comment>
<comment type="similarity">
    <text evidence="2">Belongs to the acyltransferase 3 family.</text>
</comment>
<feature type="transmembrane region" description="Helical" evidence="3">
    <location>
        <begin position="247"/>
        <end position="264"/>
    </location>
</feature>
<name>A0ABS4I2P5_9BACL</name>
<evidence type="ECO:0000256" key="2">
    <source>
        <dbReference type="ARBA" id="ARBA00007400"/>
    </source>
</evidence>
<keyword evidence="3" id="KW-0472">Membrane</keyword>
<dbReference type="RefSeq" id="WP_167051931.1">
    <property type="nucleotide sequence ID" value="NZ_JAAOZR010000001.1"/>
</dbReference>
<dbReference type="Pfam" id="PF01757">
    <property type="entry name" value="Acyl_transf_3"/>
    <property type="match status" value="1"/>
</dbReference>
<dbReference type="Proteomes" id="UP001519344">
    <property type="component" value="Unassembled WGS sequence"/>
</dbReference>
<keyword evidence="3" id="KW-0812">Transmembrane</keyword>
<evidence type="ECO:0000256" key="3">
    <source>
        <dbReference type="SAM" id="Phobius"/>
    </source>
</evidence>
<reference evidence="5 6" key="1">
    <citation type="submission" date="2021-03" db="EMBL/GenBank/DDBJ databases">
        <title>Genomic Encyclopedia of Type Strains, Phase IV (KMG-IV): sequencing the most valuable type-strain genomes for metagenomic binning, comparative biology and taxonomic classification.</title>
        <authorList>
            <person name="Goeker M."/>
        </authorList>
    </citation>
    <scope>NUCLEOTIDE SEQUENCE [LARGE SCALE GENOMIC DNA]</scope>
    <source>
        <strain evidence="5 6">DSM 24950</strain>
    </source>
</reference>
<keyword evidence="6" id="KW-1185">Reference proteome</keyword>
<feature type="transmembrane region" description="Helical" evidence="3">
    <location>
        <begin position="130"/>
        <end position="152"/>
    </location>
</feature>
<dbReference type="PANTHER" id="PTHR23028:SF131">
    <property type="entry name" value="BLR2367 PROTEIN"/>
    <property type="match status" value="1"/>
</dbReference>
<evidence type="ECO:0000259" key="4">
    <source>
        <dbReference type="Pfam" id="PF01757"/>
    </source>
</evidence>
<feature type="transmembrane region" description="Helical" evidence="3">
    <location>
        <begin position="159"/>
        <end position="176"/>
    </location>
</feature>
<dbReference type="InterPro" id="IPR002656">
    <property type="entry name" value="Acyl_transf_3_dom"/>
</dbReference>
<comment type="caution">
    <text evidence="5">The sequence shown here is derived from an EMBL/GenBank/DDBJ whole genome shotgun (WGS) entry which is preliminary data.</text>
</comment>
<feature type="transmembrane region" description="Helical" evidence="3">
    <location>
        <begin position="313"/>
        <end position="335"/>
    </location>
</feature>
<evidence type="ECO:0000313" key="5">
    <source>
        <dbReference type="EMBL" id="MBP1965212.1"/>
    </source>
</evidence>
<feature type="transmembrane region" description="Helical" evidence="3">
    <location>
        <begin position="219"/>
        <end position="235"/>
    </location>
</feature>
<accession>A0ABS4I2P5</accession>
<protein>
    <submittedName>
        <fullName evidence="5">Peptidoglycan/LPS O-acetylase OafA/YrhL</fullName>
    </submittedName>
</protein>
<sequence length="359" mass="41115">MNNNQKIVLQASRGAAALFVLLFHASSMSFNYYQYDFLGIRSIGRSGGVDFFFLLTGFLLYHTYGNKIGTKMNALPYLTNRLIRIYPFYWLITLSVLPVYFFVPSFGYGYETHKDTIIKSFLLLPQSHGPVLTVAWSLSYFVLFYLAFSLLLSLKKKPAYIFASIWIALTLCHFLRVPLLSTDIDRHFYLSFLFSDVNLEFMAGCLLAKWVEKHRNKHYKLLISLGALGFLLLWINNKYQFTPFHNYLLYVIPAIFVLLGASSVPEQLQLPRWVQTLSKLGDASYTILLTHIIFSSILMKLSVAAHFANHLGYLFVDVFIVIVVVPLCYITYRLVEKPLVTGLKIAIKFNPSHSSKSIS</sequence>
<feature type="domain" description="Acyltransferase 3" evidence="4">
    <location>
        <begin position="12"/>
        <end position="333"/>
    </location>
</feature>
<dbReference type="PANTHER" id="PTHR23028">
    <property type="entry name" value="ACETYLTRANSFERASE"/>
    <property type="match status" value="1"/>
</dbReference>
<feature type="transmembrane region" description="Helical" evidence="3">
    <location>
        <begin position="285"/>
        <end position="307"/>
    </location>
</feature>
<evidence type="ECO:0000313" key="6">
    <source>
        <dbReference type="Proteomes" id="UP001519344"/>
    </source>
</evidence>
<organism evidence="5 6">
    <name type="scientific">Paenibacillus aceris</name>
    <dbReference type="NCBI Taxonomy" id="869555"/>
    <lineage>
        <taxon>Bacteria</taxon>
        <taxon>Bacillati</taxon>
        <taxon>Bacillota</taxon>
        <taxon>Bacilli</taxon>
        <taxon>Bacillales</taxon>
        <taxon>Paenibacillaceae</taxon>
        <taxon>Paenibacillus</taxon>
    </lineage>
</organism>